<evidence type="ECO:0000313" key="5">
    <source>
        <dbReference type="Ensembl" id="ENSTNIP00000018694.1"/>
    </source>
</evidence>
<evidence type="ECO:0000313" key="6">
    <source>
        <dbReference type="Proteomes" id="UP000007303"/>
    </source>
</evidence>
<dbReference type="EMBL" id="CAAE01014996">
    <property type="protein sequence ID" value="CAG08169.1"/>
    <property type="molecule type" value="Genomic_DNA"/>
</dbReference>
<dbReference type="KEGG" id="tng:GSTEN00029064G001"/>
<dbReference type="OrthoDB" id="1431247at2759"/>
<dbReference type="GO" id="GO:0009408">
    <property type="term" value="P:response to heat"/>
    <property type="evidence" value="ECO:0007669"/>
    <property type="project" value="TreeGrafter"/>
</dbReference>
<dbReference type="GO" id="GO:0005737">
    <property type="term" value="C:cytoplasm"/>
    <property type="evidence" value="ECO:0007669"/>
    <property type="project" value="TreeGrafter"/>
</dbReference>
<dbReference type="GO" id="GO:0051082">
    <property type="term" value="F:unfolded protein binding"/>
    <property type="evidence" value="ECO:0007669"/>
    <property type="project" value="TreeGrafter"/>
</dbReference>
<dbReference type="HOGENOM" id="CLU_095001_0_2_1"/>
<dbReference type="Gene3D" id="2.60.40.790">
    <property type="match status" value="1"/>
</dbReference>
<feature type="non-terminal residue" evidence="4">
    <location>
        <position position="1"/>
    </location>
</feature>
<reference evidence="4" key="2">
    <citation type="submission" date="2004-02" db="EMBL/GenBank/DDBJ databases">
        <authorList>
            <consortium name="Genoscope"/>
            <consortium name="Whitehead Institute Centre for Genome Research"/>
        </authorList>
    </citation>
    <scope>NUCLEOTIDE SEQUENCE</scope>
</reference>
<evidence type="ECO:0000313" key="4">
    <source>
        <dbReference type="EMBL" id="CAG08169.1"/>
    </source>
</evidence>
<dbReference type="AlphaFoldDB" id="Q4RTW3"/>
<dbReference type="PROSITE" id="PS01031">
    <property type="entry name" value="SHSP"/>
    <property type="match status" value="1"/>
</dbReference>
<dbReference type="SUPFAM" id="SSF49764">
    <property type="entry name" value="HSP20-like chaperones"/>
    <property type="match status" value="1"/>
</dbReference>
<dbReference type="GO" id="GO:0005634">
    <property type="term" value="C:nucleus"/>
    <property type="evidence" value="ECO:0007669"/>
    <property type="project" value="TreeGrafter"/>
</dbReference>
<organism evidence="4">
    <name type="scientific">Tetraodon nigroviridis</name>
    <name type="common">Spotted green pufferfish</name>
    <name type="synonym">Chelonodon nigroviridis</name>
    <dbReference type="NCBI Taxonomy" id="99883"/>
    <lineage>
        <taxon>Eukaryota</taxon>
        <taxon>Metazoa</taxon>
        <taxon>Chordata</taxon>
        <taxon>Craniata</taxon>
        <taxon>Vertebrata</taxon>
        <taxon>Euteleostomi</taxon>
        <taxon>Actinopterygii</taxon>
        <taxon>Neopterygii</taxon>
        <taxon>Teleostei</taxon>
        <taxon>Neoteleostei</taxon>
        <taxon>Acanthomorphata</taxon>
        <taxon>Eupercaria</taxon>
        <taxon>Tetraodontiformes</taxon>
        <taxon>Tetradontoidea</taxon>
        <taxon>Tetraodontidae</taxon>
        <taxon>Tetraodon</taxon>
    </lineage>
</organism>
<proteinExistence type="inferred from homology"/>
<dbReference type="Proteomes" id="UP000007303">
    <property type="component" value="Unassembled WGS sequence"/>
</dbReference>
<comment type="similarity">
    <text evidence="1 2">Belongs to the small heat shock protein (HSP20) family.</text>
</comment>
<dbReference type="STRING" id="99883.ENSTNIP00000018694"/>
<name>Q4RTW3_TETNG</name>
<keyword evidence="6" id="KW-1185">Reference proteome</keyword>
<dbReference type="PANTHER" id="PTHR45640:SF7">
    <property type="entry name" value="HEAT SHOCK PROTEIN BETA-1"/>
    <property type="match status" value="1"/>
</dbReference>
<dbReference type="Ensembl" id="ENSTNIT00000018921.1">
    <property type="protein sequence ID" value="ENSTNIP00000018694.1"/>
    <property type="gene ID" value="ENSTNIG00000015620.1"/>
</dbReference>
<gene>
    <name evidence="4" type="ORF">GSTENG00029064001</name>
</gene>
<sequence>MTEQVKAQQACGEYSRAISSYPLRKWWQLGLWRTDLECLQGSWEAGSQYLPAPLSVPHISGSKVIPGQTKEQYWWRVSLDVAHFFPSEISLRIRDSFLEVTGKHEERPDDHGFAARCFTRKYRLPAEVDPAKMVSTLSPDGILTVEAPVPE</sequence>
<evidence type="ECO:0000256" key="2">
    <source>
        <dbReference type="RuleBase" id="RU003616"/>
    </source>
</evidence>
<dbReference type="Pfam" id="PF00011">
    <property type="entry name" value="HSP20"/>
    <property type="match status" value="1"/>
</dbReference>
<dbReference type="GO" id="GO:0043066">
    <property type="term" value="P:negative regulation of apoptotic process"/>
    <property type="evidence" value="ECO:0007669"/>
    <property type="project" value="TreeGrafter"/>
</dbReference>
<protein>
    <submittedName>
        <fullName evidence="4">(spotted green pufferfish) hypothetical protein</fullName>
    </submittedName>
</protein>
<dbReference type="PRINTS" id="PR00299">
    <property type="entry name" value="ACRYSTALLIN"/>
</dbReference>
<reference evidence="4 6" key="1">
    <citation type="journal article" date="2004" name="Nature">
        <title>Genome duplication in the teleost fish Tetraodon nigroviridis reveals the early vertebrate proto-karyotype.</title>
        <authorList>
            <person name="Jaillon O."/>
            <person name="Aury J.-M."/>
            <person name="Brunet F."/>
            <person name="Petit J.-L."/>
            <person name="Stange-Thomann N."/>
            <person name="Mauceli E."/>
            <person name="Bouneau L."/>
            <person name="Fischer C."/>
            <person name="Ozouf-Costaz C."/>
            <person name="Bernot A."/>
            <person name="Nicaud S."/>
            <person name="Jaffe D."/>
            <person name="Fisher S."/>
            <person name="Lutfalla G."/>
            <person name="Dossat C."/>
            <person name="Segurens B."/>
            <person name="Dasilva C."/>
            <person name="Salanoubat M."/>
            <person name="Levy M."/>
            <person name="Boudet N."/>
            <person name="Castellano S."/>
            <person name="Anthouard V."/>
            <person name="Jubin C."/>
            <person name="Castelli V."/>
            <person name="Katinka M."/>
            <person name="Vacherie B."/>
            <person name="Biemont C."/>
            <person name="Skalli Z."/>
            <person name="Cattolico L."/>
            <person name="Poulain J."/>
            <person name="De Berardinis V."/>
            <person name="Cruaud C."/>
            <person name="Duprat S."/>
            <person name="Brottier P."/>
            <person name="Coutanceau J.-P."/>
            <person name="Gouzy J."/>
            <person name="Parra G."/>
            <person name="Lardier G."/>
            <person name="Chapple C."/>
            <person name="McKernan K.J."/>
            <person name="McEwan P."/>
            <person name="Bosak S."/>
            <person name="Kellis M."/>
            <person name="Volff J.-N."/>
            <person name="Guigo R."/>
            <person name="Zody M.C."/>
            <person name="Mesirov J."/>
            <person name="Lindblad-Toh K."/>
            <person name="Birren B."/>
            <person name="Nusbaum C."/>
            <person name="Kahn D."/>
            <person name="Robinson-Rechavi M."/>
            <person name="Laudet V."/>
            <person name="Schachter V."/>
            <person name="Quetier F."/>
            <person name="Saurin W."/>
            <person name="Scarpelli C."/>
            <person name="Wincker P."/>
            <person name="Lander E.S."/>
            <person name="Weissenbach J."/>
            <person name="Roest Crollius H."/>
        </authorList>
    </citation>
    <scope>NUCLEOTIDE SEQUENCE [LARGE SCALE GENOMIC DNA]</scope>
</reference>
<dbReference type="GO" id="GO:0042026">
    <property type="term" value="P:protein refolding"/>
    <property type="evidence" value="ECO:0007669"/>
    <property type="project" value="TreeGrafter"/>
</dbReference>
<evidence type="ECO:0000256" key="1">
    <source>
        <dbReference type="PROSITE-ProRule" id="PRU00285"/>
    </source>
</evidence>
<dbReference type="GeneTree" id="ENSGT00940000155882"/>
<evidence type="ECO:0000259" key="3">
    <source>
        <dbReference type="PROSITE" id="PS01031"/>
    </source>
</evidence>
<feature type="domain" description="SHSP" evidence="3">
    <location>
        <begin position="55"/>
        <end position="151"/>
    </location>
</feature>
<dbReference type="InterPro" id="IPR008978">
    <property type="entry name" value="HSP20-like_chaperone"/>
</dbReference>
<reference evidence="5" key="3">
    <citation type="submission" date="2025-05" db="UniProtKB">
        <authorList>
            <consortium name="Ensembl"/>
        </authorList>
    </citation>
    <scope>IDENTIFICATION</scope>
</reference>
<dbReference type="PANTHER" id="PTHR45640">
    <property type="entry name" value="HEAT SHOCK PROTEIN HSP-12.2-RELATED"/>
    <property type="match status" value="1"/>
</dbReference>
<dbReference type="InterPro" id="IPR001436">
    <property type="entry name" value="Alpha-crystallin/sHSP_animal"/>
</dbReference>
<accession>Q4RTW3</accession>
<dbReference type="InterPro" id="IPR002068">
    <property type="entry name" value="A-crystallin/Hsp20_dom"/>
</dbReference>